<dbReference type="AlphaFoldDB" id="A0ABD3PSR8"/>
<reference evidence="1 2" key="1">
    <citation type="journal article" date="2020" name="G3 (Bethesda)">
        <title>Improved Reference Genome for Cyclotella cryptica CCMP332, a Model for Cell Wall Morphogenesis, Salinity Adaptation, and Lipid Production in Diatoms (Bacillariophyta).</title>
        <authorList>
            <person name="Roberts W.R."/>
            <person name="Downey K.M."/>
            <person name="Ruck E.C."/>
            <person name="Traller J.C."/>
            <person name="Alverson A.J."/>
        </authorList>
    </citation>
    <scope>NUCLEOTIDE SEQUENCE [LARGE SCALE GENOMIC DNA]</scope>
    <source>
        <strain evidence="1 2">CCMP332</strain>
    </source>
</reference>
<proteinExistence type="predicted"/>
<sequence>MRSLISCRKKSKRERDIESGRDATASLDAFDCDVVDAVADTLGEIGDAVSYYFLNPSKLSYDFAFSSSVEDLIFPVSTN</sequence>
<dbReference type="Proteomes" id="UP001516023">
    <property type="component" value="Unassembled WGS sequence"/>
</dbReference>
<dbReference type="EMBL" id="JABMIG020000144">
    <property type="protein sequence ID" value="KAL3789240.1"/>
    <property type="molecule type" value="Genomic_DNA"/>
</dbReference>
<gene>
    <name evidence="1" type="ORF">HJC23_002825</name>
</gene>
<evidence type="ECO:0000313" key="1">
    <source>
        <dbReference type="EMBL" id="KAL3789240.1"/>
    </source>
</evidence>
<name>A0ABD3PSR8_9STRA</name>
<accession>A0ABD3PSR8</accession>
<keyword evidence="2" id="KW-1185">Reference proteome</keyword>
<evidence type="ECO:0000313" key="2">
    <source>
        <dbReference type="Proteomes" id="UP001516023"/>
    </source>
</evidence>
<protein>
    <submittedName>
        <fullName evidence="1">Uncharacterized protein</fullName>
    </submittedName>
</protein>
<organism evidence="1 2">
    <name type="scientific">Cyclotella cryptica</name>
    <dbReference type="NCBI Taxonomy" id="29204"/>
    <lineage>
        <taxon>Eukaryota</taxon>
        <taxon>Sar</taxon>
        <taxon>Stramenopiles</taxon>
        <taxon>Ochrophyta</taxon>
        <taxon>Bacillariophyta</taxon>
        <taxon>Coscinodiscophyceae</taxon>
        <taxon>Thalassiosirophycidae</taxon>
        <taxon>Stephanodiscales</taxon>
        <taxon>Stephanodiscaceae</taxon>
        <taxon>Cyclotella</taxon>
    </lineage>
</organism>
<comment type="caution">
    <text evidence="1">The sequence shown here is derived from an EMBL/GenBank/DDBJ whole genome shotgun (WGS) entry which is preliminary data.</text>
</comment>